<dbReference type="KEGG" id="haly:HYG82_15940"/>
<gene>
    <name evidence="1" type="ORF">HYG82_15940</name>
</gene>
<reference evidence="1 2" key="1">
    <citation type="submission" date="2020-07" db="EMBL/GenBank/DDBJ databases">
        <authorList>
            <person name="Cui H."/>
        </authorList>
    </citation>
    <scope>NUCLEOTIDE SEQUENCE [LARGE SCALE GENOMIC DNA]</scope>
    <source>
        <strain evidence="1 2">YPL8</strain>
    </source>
</reference>
<name>A0A7D5H400_9EURY</name>
<dbReference type="RefSeq" id="WP_179262538.1">
    <property type="nucleotide sequence ID" value="NZ_CP058601.1"/>
</dbReference>
<dbReference type="GO" id="GO:0006260">
    <property type="term" value="P:DNA replication"/>
    <property type="evidence" value="ECO:0007669"/>
    <property type="project" value="InterPro"/>
</dbReference>
<keyword evidence="2" id="KW-1185">Reference proteome</keyword>
<dbReference type="SUPFAM" id="SSF48019">
    <property type="entry name" value="post-AAA+ oligomerization domain-like"/>
    <property type="match status" value="1"/>
</dbReference>
<dbReference type="InterPro" id="IPR008921">
    <property type="entry name" value="DNA_pol3_clamp-load_cplx_C"/>
</dbReference>
<evidence type="ECO:0000313" key="2">
    <source>
        <dbReference type="Proteomes" id="UP000509241"/>
    </source>
</evidence>
<dbReference type="Gene3D" id="1.20.272.10">
    <property type="match status" value="1"/>
</dbReference>
<sequence>MSNDTNDLGKPLDSNMTKGGYSRYTVASLLQKAVRRGDREKAVWASFELARSGCSWNFWDRAQTVLLEDCRLAVTEADLLPAIERLRQLATKKWDPDEGMGLACAMRAASLLAEAESARELLPMKNWWLEIAPDRMQSLRRGEQPEHDFPVQPESEGLGELGYVVNDTHTAAGSRAGRNMAHYLIESSRITDQSELGQQYQSLIMEHEISYGLTDEQIDHGTTPVSEDEPWEYDREIAFPRH</sequence>
<protein>
    <submittedName>
        <fullName evidence="1">Uncharacterized protein</fullName>
    </submittedName>
</protein>
<dbReference type="GeneID" id="56034813"/>
<proteinExistence type="predicted"/>
<dbReference type="Proteomes" id="UP000509241">
    <property type="component" value="Chromosome"/>
</dbReference>
<accession>A0A7D5H400</accession>
<dbReference type="EMBL" id="CP058601">
    <property type="protein sequence ID" value="QLG50231.1"/>
    <property type="molecule type" value="Genomic_DNA"/>
</dbReference>
<dbReference type="GO" id="GO:0003677">
    <property type="term" value="F:DNA binding"/>
    <property type="evidence" value="ECO:0007669"/>
    <property type="project" value="InterPro"/>
</dbReference>
<dbReference type="OrthoDB" id="342981at2157"/>
<dbReference type="AlphaFoldDB" id="A0A7D5H400"/>
<organism evidence="1 2">
    <name type="scientific">Natrinema halophilum</name>
    <dbReference type="NCBI Taxonomy" id="1699371"/>
    <lineage>
        <taxon>Archaea</taxon>
        <taxon>Methanobacteriati</taxon>
        <taxon>Methanobacteriota</taxon>
        <taxon>Stenosarchaea group</taxon>
        <taxon>Halobacteria</taxon>
        <taxon>Halobacteriales</taxon>
        <taxon>Natrialbaceae</taxon>
        <taxon>Natrinema</taxon>
    </lineage>
</organism>
<evidence type="ECO:0000313" key="1">
    <source>
        <dbReference type="EMBL" id="QLG50231.1"/>
    </source>
</evidence>